<name>A0A922MVU4_SPOEX</name>
<accession>A0A922MVU4</accession>
<dbReference type="EMBL" id="JACEFF010000136">
    <property type="protein sequence ID" value="KAH9643402.1"/>
    <property type="molecule type" value="Genomic_DNA"/>
</dbReference>
<evidence type="ECO:0000256" key="2">
    <source>
        <dbReference type="SAM" id="MobiDB-lite"/>
    </source>
</evidence>
<sequence>MDTDNITLRKHNTGSLTNLSVLTNDEKTILDTTMLSIPDSLLDNYNDDDFVNDLKEQINTLKMQLMSAHQEIDDLNSENFRLKTDLQNALKTVETCKKICLTPGRKISTPSSSSTHKSKHCKMQTIVLNNDSKTSPNCCKQKKATMNKETQTFELTHTTLKENQNPTSTPYLSDFAIKKTVGVCRPKIPKHKNKLAIMSSLGCHGAEPMSLERLQVSYSADERRVIHDAVVSAVPSCHDLTDLALLRDSYDSRIVDRNERSKKWVPRPIQVKSEREEYVERDRIVNKRRPRQDSNDIERYQKDRKKWVPRPIQEEIKTEREDFTDWDAETEHSRRYSKYEARHRHERPKKWVPRPIKTEVKTEKEGSRERDRNSENRHSKRVSESLDENRYTLNEETVPQPIKEIIKTEREDSTERFRSVERRYSSQDFDSVPRPIKVEVKTERDETERITESTKKQRDEISSIDERDRSGRQGHNHRERRYYEENDQGKYGEYSRKRGDGYDYEEYIYNRDKTKERRQNYYDDREHRTEKIHKRCHRHDDHVVESKKRKESRLDDESHGHDRKHNEKRDDKHKDKDRRRTDKHKSRHYGDSGSRHREKTQDYRQEAGDRIQIKQERADSVTSRDNHENCDDELYRDRTGHRRYYDDSNVQDEYDPYKKIKTEK</sequence>
<dbReference type="AlphaFoldDB" id="A0A922MVU4"/>
<feature type="compositionally biased region" description="Basic and acidic residues" evidence="2">
    <location>
        <begin position="538"/>
        <end position="580"/>
    </location>
</feature>
<feature type="compositionally biased region" description="Basic and acidic residues" evidence="2">
    <location>
        <begin position="481"/>
        <end position="501"/>
    </location>
</feature>
<evidence type="ECO:0000256" key="1">
    <source>
        <dbReference type="SAM" id="Coils"/>
    </source>
</evidence>
<feature type="compositionally biased region" description="Basic and acidic residues" evidence="2">
    <location>
        <begin position="404"/>
        <end position="425"/>
    </location>
</feature>
<feature type="compositionally biased region" description="Basic and acidic residues" evidence="2">
    <location>
        <begin position="508"/>
        <end position="529"/>
    </location>
</feature>
<protein>
    <submittedName>
        <fullName evidence="3">Uncharacterized protein</fullName>
    </submittedName>
</protein>
<evidence type="ECO:0000313" key="4">
    <source>
        <dbReference type="Proteomes" id="UP000814243"/>
    </source>
</evidence>
<evidence type="ECO:0000313" key="3">
    <source>
        <dbReference type="EMBL" id="KAH9643402.1"/>
    </source>
</evidence>
<feature type="region of interest" description="Disordered" evidence="2">
    <location>
        <begin position="332"/>
        <end position="664"/>
    </location>
</feature>
<gene>
    <name evidence="3" type="ORF">HF086_016691</name>
</gene>
<feature type="compositionally biased region" description="Basic residues" evidence="2">
    <location>
        <begin position="341"/>
        <end position="352"/>
    </location>
</feature>
<feature type="compositionally biased region" description="Basic and acidic residues" evidence="2">
    <location>
        <begin position="356"/>
        <end position="390"/>
    </location>
</feature>
<reference evidence="3" key="1">
    <citation type="journal article" date="2021" name="G3 (Bethesda)">
        <title>Genome and transcriptome analysis of the beet armyworm Spodoptera exigua reveals targets for pest control. .</title>
        <authorList>
            <person name="Simon S."/>
            <person name="Breeschoten T."/>
            <person name="Jansen H.J."/>
            <person name="Dirks R.P."/>
            <person name="Schranz M.E."/>
            <person name="Ros V.I.D."/>
        </authorList>
    </citation>
    <scope>NUCLEOTIDE SEQUENCE</scope>
    <source>
        <strain evidence="3">TB_SE_WUR_2020</strain>
    </source>
</reference>
<feature type="compositionally biased region" description="Basic and acidic residues" evidence="2">
    <location>
        <begin position="436"/>
        <end position="471"/>
    </location>
</feature>
<keyword evidence="1" id="KW-0175">Coiled coil</keyword>
<organism evidence="3 4">
    <name type="scientific">Spodoptera exigua</name>
    <name type="common">Beet armyworm</name>
    <name type="synonym">Noctua fulgens</name>
    <dbReference type="NCBI Taxonomy" id="7107"/>
    <lineage>
        <taxon>Eukaryota</taxon>
        <taxon>Metazoa</taxon>
        <taxon>Ecdysozoa</taxon>
        <taxon>Arthropoda</taxon>
        <taxon>Hexapoda</taxon>
        <taxon>Insecta</taxon>
        <taxon>Pterygota</taxon>
        <taxon>Neoptera</taxon>
        <taxon>Endopterygota</taxon>
        <taxon>Lepidoptera</taxon>
        <taxon>Glossata</taxon>
        <taxon>Ditrysia</taxon>
        <taxon>Noctuoidea</taxon>
        <taxon>Noctuidae</taxon>
        <taxon>Amphipyrinae</taxon>
        <taxon>Spodoptera</taxon>
    </lineage>
</organism>
<feature type="coiled-coil region" evidence="1">
    <location>
        <begin position="51"/>
        <end position="92"/>
    </location>
</feature>
<comment type="caution">
    <text evidence="3">The sequence shown here is derived from an EMBL/GenBank/DDBJ whole genome shotgun (WGS) entry which is preliminary data.</text>
</comment>
<dbReference type="Proteomes" id="UP000814243">
    <property type="component" value="Unassembled WGS sequence"/>
</dbReference>
<feature type="compositionally biased region" description="Basic and acidic residues" evidence="2">
    <location>
        <begin position="588"/>
        <end position="646"/>
    </location>
</feature>
<proteinExistence type="predicted"/>
<feature type="compositionally biased region" description="Basic and acidic residues" evidence="2">
    <location>
        <begin position="655"/>
        <end position="664"/>
    </location>
</feature>